<feature type="coiled-coil region" evidence="1">
    <location>
        <begin position="169"/>
        <end position="196"/>
    </location>
</feature>
<reference evidence="2" key="2">
    <citation type="submission" date="2022-01" db="EMBL/GenBank/DDBJ databases">
        <authorList>
            <person name="Yamashiro T."/>
            <person name="Shiraishi A."/>
            <person name="Satake H."/>
            <person name="Nakayama K."/>
        </authorList>
    </citation>
    <scope>NUCLEOTIDE SEQUENCE</scope>
</reference>
<organism evidence="2 3">
    <name type="scientific">Tanacetum coccineum</name>
    <dbReference type="NCBI Taxonomy" id="301880"/>
    <lineage>
        <taxon>Eukaryota</taxon>
        <taxon>Viridiplantae</taxon>
        <taxon>Streptophyta</taxon>
        <taxon>Embryophyta</taxon>
        <taxon>Tracheophyta</taxon>
        <taxon>Spermatophyta</taxon>
        <taxon>Magnoliopsida</taxon>
        <taxon>eudicotyledons</taxon>
        <taxon>Gunneridae</taxon>
        <taxon>Pentapetalae</taxon>
        <taxon>asterids</taxon>
        <taxon>campanulids</taxon>
        <taxon>Asterales</taxon>
        <taxon>Asteraceae</taxon>
        <taxon>Asteroideae</taxon>
        <taxon>Anthemideae</taxon>
        <taxon>Anthemidinae</taxon>
        <taxon>Tanacetum</taxon>
    </lineage>
</organism>
<dbReference type="EMBL" id="BQNB010014361">
    <property type="protein sequence ID" value="GJT27254.1"/>
    <property type="molecule type" value="Genomic_DNA"/>
</dbReference>
<sequence>MLEKQNDPISKEKKVNIAPTDYSKLNKIKEDFGKRFVTKKELDAEQAFWLKHSNHSSVTPVVSHTPVKIKAPHKLPKVSLVNESLKKLKYQHANFDKVVKNRTTSNAITACAWGFEHTKSCFVSEIIPFLKVLKDTFNAFDKTLLDEITEVQTVFNQIEAVVDQCSIDKTNFELKLKQLQIDNDQLLNQIMSQEIMHIAMNSVVNKSCVDVCNKCLELETELLKKKDFNEKVVYDKLVKSYSTLEQHCISLEVATQLNQEIFQKGNFGENQNGPTFNQLFEINKLKAQSQEKDTVIRKLKDRIKSLMEKEGVKNVKKDIDEIETINIELEHSVAKLLSENENLRKEDMQLKSIYKRPV</sequence>
<evidence type="ECO:0000256" key="1">
    <source>
        <dbReference type="SAM" id="Coils"/>
    </source>
</evidence>
<dbReference type="Proteomes" id="UP001151760">
    <property type="component" value="Unassembled WGS sequence"/>
</dbReference>
<evidence type="ECO:0000313" key="3">
    <source>
        <dbReference type="Proteomes" id="UP001151760"/>
    </source>
</evidence>
<comment type="caution">
    <text evidence="2">The sequence shown here is derived from an EMBL/GenBank/DDBJ whole genome shotgun (WGS) entry which is preliminary data.</text>
</comment>
<reference evidence="2" key="1">
    <citation type="journal article" date="2022" name="Int. J. Mol. Sci.">
        <title>Draft Genome of Tanacetum Coccineum: Genomic Comparison of Closely Related Tanacetum-Family Plants.</title>
        <authorList>
            <person name="Yamashiro T."/>
            <person name="Shiraishi A."/>
            <person name="Nakayama K."/>
            <person name="Satake H."/>
        </authorList>
    </citation>
    <scope>NUCLEOTIDE SEQUENCE</scope>
</reference>
<keyword evidence="3" id="KW-1185">Reference proteome</keyword>
<proteinExistence type="predicted"/>
<keyword evidence="1" id="KW-0175">Coiled coil</keyword>
<gene>
    <name evidence="2" type="ORF">Tco_0907529</name>
</gene>
<protein>
    <submittedName>
        <fullName evidence="2">Uncharacterized protein</fullName>
    </submittedName>
</protein>
<accession>A0ABQ5CQW2</accession>
<name>A0ABQ5CQW2_9ASTR</name>
<evidence type="ECO:0000313" key="2">
    <source>
        <dbReference type="EMBL" id="GJT27254.1"/>
    </source>
</evidence>